<dbReference type="EMBL" id="CAAE01019343">
    <property type="protein sequence ID" value="CAG13969.1"/>
    <property type="molecule type" value="Genomic_DNA"/>
</dbReference>
<reference evidence="1" key="2">
    <citation type="submission" date="2004-02" db="EMBL/GenBank/DDBJ databases">
        <authorList>
            <consortium name="Genoscope"/>
            <consortium name="Whitehead Institute Centre for Genome Research"/>
        </authorList>
    </citation>
    <scope>NUCLEOTIDE SEQUENCE</scope>
</reference>
<reference evidence="1" key="1">
    <citation type="journal article" date="2004" name="Nature">
        <title>Genome duplication in the teleost fish Tetraodon nigroviridis reveals the early vertebrate proto-karyotype.</title>
        <authorList>
            <person name="Jaillon O."/>
            <person name="Aury J.-M."/>
            <person name="Brunet F."/>
            <person name="Petit J.-L."/>
            <person name="Stange-Thomann N."/>
            <person name="Mauceli E."/>
            <person name="Bouneau L."/>
            <person name="Fischer C."/>
            <person name="Ozouf-Costaz C."/>
            <person name="Bernot A."/>
            <person name="Nicaud S."/>
            <person name="Jaffe D."/>
            <person name="Fisher S."/>
            <person name="Lutfalla G."/>
            <person name="Dossat C."/>
            <person name="Segurens B."/>
            <person name="Dasilva C."/>
            <person name="Salanoubat M."/>
            <person name="Levy M."/>
            <person name="Boudet N."/>
            <person name="Castellano S."/>
            <person name="Anthouard V."/>
            <person name="Jubin C."/>
            <person name="Castelli V."/>
            <person name="Katinka M."/>
            <person name="Vacherie B."/>
            <person name="Biemont C."/>
            <person name="Skalli Z."/>
            <person name="Cattolico L."/>
            <person name="Poulain J."/>
            <person name="De Berardinis V."/>
            <person name="Cruaud C."/>
            <person name="Duprat S."/>
            <person name="Brottier P."/>
            <person name="Coutanceau J.-P."/>
            <person name="Gouzy J."/>
            <person name="Parra G."/>
            <person name="Lardier G."/>
            <person name="Chapple C."/>
            <person name="McKernan K.J."/>
            <person name="McEwan P."/>
            <person name="Bosak S."/>
            <person name="Kellis M."/>
            <person name="Volff J.-N."/>
            <person name="Guigo R."/>
            <person name="Zody M.C."/>
            <person name="Mesirov J."/>
            <person name="Lindblad-Toh K."/>
            <person name="Birren B."/>
            <person name="Nusbaum C."/>
            <person name="Kahn D."/>
            <person name="Robinson-Rechavi M."/>
            <person name="Laudet V."/>
            <person name="Schachter V."/>
            <person name="Quetier F."/>
            <person name="Saurin W."/>
            <person name="Scarpelli C."/>
            <person name="Wincker P."/>
            <person name="Lander E.S."/>
            <person name="Weissenbach J."/>
            <person name="Roest Crollius H."/>
        </authorList>
    </citation>
    <scope>NUCLEOTIDE SEQUENCE [LARGE SCALE GENOMIC DNA]</scope>
</reference>
<sequence length="27" mass="2962">VTIPECVHISLLPEPLLQQTQTALSMV</sequence>
<feature type="non-terminal residue" evidence="1">
    <location>
        <position position="27"/>
    </location>
</feature>
<gene>
    <name evidence="1" type="ORF">GSTENG00038880001</name>
</gene>
<proteinExistence type="predicted"/>
<evidence type="ECO:0000313" key="1">
    <source>
        <dbReference type="EMBL" id="CAG13969.1"/>
    </source>
</evidence>
<name>Q4RCB4_TETNG</name>
<dbReference type="KEGG" id="tng:GSTEN00038880G001"/>
<comment type="caution">
    <text evidence="1">The sequence shown here is derived from an EMBL/GenBank/DDBJ whole genome shotgun (WGS) entry which is preliminary data.</text>
</comment>
<organism evidence="1">
    <name type="scientific">Tetraodon nigroviridis</name>
    <name type="common">Spotted green pufferfish</name>
    <name type="synonym">Chelonodon nigroviridis</name>
    <dbReference type="NCBI Taxonomy" id="99883"/>
    <lineage>
        <taxon>Eukaryota</taxon>
        <taxon>Metazoa</taxon>
        <taxon>Chordata</taxon>
        <taxon>Craniata</taxon>
        <taxon>Vertebrata</taxon>
        <taxon>Euteleostomi</taxon>
        <taxon>Actinopterygii</taxon>
        <taxon>Neopterygii</taxon>
        <taxon>Teleostei</taxon>
        <taxon>Neoteleostei</taxon>
        <taxon>Acanthomorphata</taxon>
        <taxon>Eupercaria</taxon>
        <taxon>Tetraodontiformes</taxon>
        <taxon>Tetradontoidea</taxon>
        <taxon>Tetraodontidae</taxon>
        <taxon>Tetraodon</taxon>
    </lineage>
</organism>
<accession>Q4RCB4</accession>
<protein>
    <submittedName>
        <fullName evidence="1">(spotted green pufferfish) hypothetical protein</fullName>
    </submittedName>
</protein>
<dbReference type="AlphaFoldDB" id="Q4RCB4"/>
<feature type="non-terminal residue" evidence="1">
    <location>
        <position position="1"/>
    </location>
</feature>